<gene>
    <name evidence="1" type="ORF">L211DRAFT_836527</name>
</gene>
<reference evidence="1 2" key="1">
    <citation type="journal article" date="2018" name="Nat. Ecol. Evol.">
        <title>Pezizomycetes genomes reveal the molecular basis of ectomycorrhizal truffle lifestyle.</title>
        <authorList>
            <person name="Murat C."/>
            <person name="Payen T."/>
            <person name="Noel B."/>
            <person name="Kuo A."/>
            <person name="Morin E."/>
            <person name="Chen J."/>
            <person name="Kohler A."/>
            <person name="Krizsan K."/>
            <person name="Balestrini R."/>
            <person name="Da Silva C."/>
            <person name="Montanini B."/>
            <person name="Hainaut M."/>
            <person name="Levati E."/>
            <person name="Barry K.W."/>
            <person name="Belfiori B."/>
            <person name="Cichocki N."/>
            <person name="Clum A."/>
            <person name="Dockter R.B."/>
            <person name="Fauchery L."/>
            <person name="Guy J."/>
            <person name="Iotti M."/>
            <person name="Le Tacon F."/>
            <person name="Lindquist E.A."/>
            <person name="Lipzen A."/>
            <person name="Malagnac F."/>
            <person name="Mello A."/>
            <person name="Molinier V."/>
            <person name="Miyauchi S."/>
            <person name="Poulain J."/>
            <person name="Riccioni C."/>
            <person name="Rubini A."/>
            <person name="Sitrit Y."/>
            <person name="Splivallo R."/>
            <person name="Traeger S."/>
            <person name="Wang M."/>
            <person name="Zifcakova L."/>
            <person name="Wipf D."/>
            <person name="Zambonelli A."/>
            <person name="Paolocci F."/>
            <person name="Nowrousian M."/>
            <person name="Ottonello S."/>
            <person name="Baldrian P."/>
            <person name="Spatafora J.W."/>
            <person name="Henrissat B."/>
            <person name="Nagy L.G."/>
            <person name="Aury J.M."/>
            <person name="Wincker P."/>
            <person name="Grigoriev I.V."/>
            <person name="Bonfante P."/>
            <person name="Martin F.M."/>
        </authorList>
    </citation>
    <scope>NUCLEOTIDE SEQUENCE [LARGE SCALE GENOMIC DNA]</scope>
    <source>
        <strain evidence="1 2">ATCC MYA-4762</strain>
    </source>
</reference>
<dbReference type="InParanoid" id="A0A3N4LVH9"/>
<dbReference type="OrthoDB" id="5347366at2759"/>
<name>A0A3N4LVH9_9PEZI</name>
<proteinExistence type="predicted"/>
<accession>A0A3N4LVH9</accession>
<keyword evidence="2" id="KW-1185">Reference proteome</keyword>
<sequence length="100" mass="11390">MHHISTRKEADKQMREMIENVFDDVAVDILYGVSAIGTKFCVYRVNMESGYIEPEAIPDDPIRVKDTAPAVRWELDVMTIEGRKRLLEVVGHIKTMCGPL</sequence>
<dbReference type="Proteomes" id="UP000267821">
    <property type="component" value="Unassembled WGS sequence"/>
</dbReference>
<organism evidence="1 2">
    <name type="scientific">Terfezia boudieri ATCC MYA-4762</name>
    <dbReference type="NCBI Taxonomy" id="1051890"/>
    <lineage>
        <taxon>Eukaryota</taxon>
        <taxon>Fungi</taxon>
        <taxon>Dikarya</taxon>
        <taxon>Ascomycota</taxon>
        <taxon>Pezizomycotina</taxon>
        <taxon>Pezizomycetes</taxon>
        <taxon>Pezizales</taxon>
        <taxon>Pezizaceae</taxon>
        <taxon>Terfezia</taxon>
    </lineage>
</organism>
<dbReference type="AlphaFoldDB" id="A0A3N4LVH9"/>
<evidence type="ECO:0000313" key="2">
    <source>
        <dbReference type="Proteomes" id="UP000267821"/>
    </source>
</evidence>
<evidence type="ECO:0000313" key="1">
    <source>
        <dbReference type="EMBL" id="RPB25202.1"/>
    </source>
</evidence>
<protein>
    <submittedName>
        <fullName evidence="1">Uncharacterized protein</fullName>
    </submittedName>
</protein>
<dbReference type="STRING" id="1051890.A0A3N4LVH9"/>
<dbReference type="EMBL" id="ML121538">
    <property type="protein sequence ID" value="RPB25202.1"/>
    <property type="molecule type" value="Genomic_DNA"/>
</dbReference>